<organism evidence="3 4">
    <name type="scientific">Streptomyces fildesensis</name>
    <dbReference type="NCBI Taxonomy" id="375757"/>
    <lineage>
        <taxon>Bacteria</taxon>
        <taxon>Bacillati</taxon>
        <taxon>Actinomycetota</taxon>
        <taxon>Actinomycetes</taxon>
        <taxon>Kitasatosporales</taxon>
        <taxon>Streptomycetaceae</taxon>
        <taxon>Streptomyces</taxon>
    </lineage>
</organism>
<keyword evidence="1" id="KW-0812">Transmembrane</keyword>
<dbReference type="EMBL" id="JBITYG010000009">
    <property type="protein sequence ID" value="MFI9104462.1"/>
    <property type="molecule type" value="Genomic_DNA"/>
</dbReference>
<accession>A0ABW8CF58</accession>
<feature type="chain" id="PRO_5046520546" description="Gram-positive cocci surface proteins LPxTG domain-containing protein" evidence="2">
    <location>
        <begin position="27"/>
        <end position="189"/>
    </location>
</feature>
<reference evidence="3 4" key="1">
    <citation type="submission" date="2024-10" db="EMBL/GenBank/DDBJ databases">
        <title>The Natural Products Discovery Center: Release of the First 8490 Sequenced Strains for Exploring Actinobacteria Biosynthetic Diversity.</title>
        <authorList>
            <person name="Kalkreuter E."/>
            <person name="Kautsar S.A."/>
            <person name="Yang D."/>
            <person name="Bader C.D."/>
            <person name="Teijaro C.N."/>
            <person name="Fluegel L."/>
            <person name="Davis C.M."/>
            <person name="Simpson J.R."/>
            <person name="Lauterbach L."/>
            <person name="Steele A.D."/>
            <person name="Gui C."/>
            <person name="Meng S."/>
            <person name="Li G."/>
            <person name="Viehrig K."/>
            <person name="Ye F."/>
            <person name="Su P."/>
            <person name="Kiefer A.F."/>
            <person name="Nichols A."/>
            <person name="Cepeda A.J."/>
            <person name="Yan W."/>
            <person name="Fan B."/>
            <person name="Jiang Y."/>
            <person name="Adhikari A."/>
            <person name="Zheng C.-J."/>
            <person name="Schuster L."/>
            <person name="Cowan T.M."/>
            <person name="Smanski M.J."/>
            <person name="Chevrette M.G."/>
            <person name="De Carvalho L.P.S."/>
            <person name="Shen B."/>
        </authorList>
    </citation>
    <scope>NUCLEOTIDE SEQUENCE [LARGE SCALE GENOMIC DNA]</scope>
    <source>
        <strain evidence="3 4">NPDC053399</strain>
    </source>
</reference>
<evidence type="ECO:0008006" key="5">
    <source>
        <dbReference type="Google" id="ProtNLM"/>
    </source>
</evidence>
<keyword evidence="4" id="KW-1185">Reference proteome</keyword>
<gene>
    <name evidence="3" type="ORF">ACIGXA_28510</name>
</gene>
<evidence type="ECO:0000313" key="4">
    <source>
        <dbReference type="Proteomes" id="UP001614394"/>
    </source>
</evidence>
<feature type="transmembrane region" description="Helical" evidence="1">
    <location>
        <begin position="166"/>
        <end position="183"/>
    </location>
</feature>
<keyword evidence="1" id="KW-1133">Transmembrane helix</keyword>
<sequence length="189" mass="18448">MLDIRRPAAAGAAVLFLLSGAVPAFADNESSASASGTVTVTPGKTWAGAVITLHVKSACKSAKAKASAEVFVSSVTLAPPVDGQDGLVSDASIRSDAVAGTYSVSVECDGNTHAAQGTVVIINQVAPVTPVKPEPLWPTAPVPAGGGGTAQLAAGPAEAGPGTDSVLAVGGAAAASLAAVAVYRRRRHG</sequence>
<evidence type="ECO:0000313" key="3">
    <source>
        <dbReference type="EMBL" id="MFI9104462.1"/>
    </source>
</evidence>
<proteinExistence type="predicted"/>
<name>A0ABW8CF58_9ACTN</name>
<dbReference type="RefSeq" id="WP_399654769.1">
    <property type="nucleotide sequence ID" value="NZ_JBITYG010000009.1"/>
</dbReference>
<feature type="signal peptide" evidence="2">
    <location>
        <begin position="1"/>
        <end position="26"/>
    </location>
</feature>
<dbReference type="Proteomes" id="UP001614394">
    <property type="component" value="Unassembled WGS sequence"/>
</dbReference>
<keyword evidence="1" id="KW-0472">Membrane</keyword>
<comment type="caution">
    <text evidence="3">The sequence shown here is derived from an EMBL/GenBank/DDBJ whole genome shotgun (WGS) entry which is preliminary data.</text>
</comment>
<keyword evidence="2" id="KW-0732">Signal</keyword>
<protein>
    <recommendedName>
        <fullName evidence="5">Gram-positive cocci surface proteins LPxTG domain-containing protein</fullName>
    </recommendedName>
</protein>
<evidence type="ECO:0000256" key="2">
    <source>
        <dbReference type="SAM" id="SignalP"/>
    </source>
</evidence>
<evidence type="ECO:0000256" key="1">
    <source>
        <dbReference type="SAM" id="Phobius"/>
    </source>
</evidence>